<dbReference type="InterPro" id="IPR015424">
    <property type="entry name" value="PyrdxlP-dep_Trfase"/>
</dbReference>
<organism evidence="5 6">
    <name type="scientific">Chaetomium strumarium</name>
    <dbReference type="NCBI Taxonomy" id="1170767"/>
    <lineage>
        <taxon>Eukaryota</taxon>
        <taxon>Fungi</taxon>
        <taxon>Dikarya</taxon>
        <taxon>Ascomycota</taxon>
        <taxon>Pezizomycotina</taxon>
        <taxon>Sordariomycetes</taxon>
        <taxon>Sordariomycetidae</taxon>
        <taxon>Sordariales</taxon>
        <taxon>Chaetomiaceae</taxon>
        <taxon>Chaetomium</taxon>
    </lineage>
</organism>
<reference evidence="5" key="2">
    <citation type="submission" date="2023-06" db="EMBL/GenBank/DDBJ databases">
        <authorList>
            <consortium name="Lawrence Berkeley National Laboratory"/>
            <person name="Mondo S.J."/>
            <person name="Hensen N."/>
            <person name="Bonometti L."/>
            <person name="Westerberg I."/>
            <person name="Brannstrom I.O."/>
            <person name="Guillou S."/>
            <person name="Cros-Aarteil S."/>
            <person name="Calhoun S."/>
            <person name="Haridas S."/>
            <person name="Kuo A."/>
            <person name="Pangilinan J."/>
            <person name="Riley R."/>
            <person name="Labutti K."/>
            <person name="Andreopoulos B."/>
            <person name="Lipzen A."/>
            <person name="Chen C."/>
            <person name="Yanf M."/>
            <person name="Daum C."/>
            <person name="Ng V."/>
            <person name="Clum A."/>
            <person name="Steindorff A."/>
            <person name="Ohm R."/>
            <person name="Martin F."/>
            <person name="Silar P."/>
            <person name="Natvig D."/>
            <person name="Lalanne C."/>
            <person name="Gautier V."/>
            <person name="Ament-Velasquez S.L."/>
            <person name="Kruys A."/>
            <person name="Hutchinson M.I."/>
            <person name="Powell A.J."/>
            <person name="Barry K."/>
            <person name="Miller A.N."/>
            <person name="Grigoriev I.V."/>
            <person name="Debuchy R."/>
            <person name="Gladieux P."/>
            <person name="Thoren M.H."/>
            <person name="Johannesson H."/>
        </authorList>
    </citation>
    <scope>NUCLEOTIDE SEQUENCE</scope>
    <source>
        <strain evidence="5">CBS 333.67</strain>
    </source>
</reference>
<dbReference type="PANTHER" id="PTHR43094:SF1">
    <property type="entry name" value="AMINOTRANSFERASE CLASS-III"/>
    <property type="match status" value="1"/>
</dbReference>
<evidence type="ECO:0000313" key="5">
    <source>
        <dbReference type="EMBL" id="KAK3306923.1"/>
    </source>
</evidence>
<protein>
    <submittedName>
        <fullName evidence="5">Pyridoxal phosphate-dependent transferase</fullName>
    </submittedName>
</protein>
<dbReference type="GO" id="GO:0005829">
    <property type="term" value="C:cytosol"/>
    <property type="evidence" value="ECO:0007669"/>
    <property type="project" value="TreeGrafter"/>
</dbReference>
<dbReference type="SUPFAM" id="SSF53383">
    <property type="entry name" value="PLP-dependent transferases"/>
    <property type="match status" value="1"/>
</dbReference>
<keyword evidence="6" id="KW-1185">Reference proteome</keyword>
<accession>A0AAJ0GVJ9</accession>
<dbReference type="GO" id="GO:0008483">
    <property type="term" value="F:transaminase activity"/>
    <property type="evidence" value="ECO:0007669"/>
    <property type="project" value="InterPro"/>
</dbReference>
<dbReference type="PANTHER" id="PTHR43094">
    <property type="entry name" value="AMINOTRANSFERASE"/>
    <property type="match status" value="1"/>
</dbReference>
<dbReference type="AlphaFoldDB" id="A0AAJ0GVJ9"/>
<dbReference type="FunFam" id="3.40.640.10:FF:000004">
    <property type="entry name" value="Acetylornithine aminotransferase"/>
    <property type="match status" value="1"/>
</dbReference>
<evidence type="ECO:0000313" key="6">
    <source>
        <dbReference type="Proteomes" id="UP001273166"/>
    </source>
</evidence>
<sequence>MVLRQLDTTTESDKKGADGTMSMKSAVLHRHLSYDFLPLAGGKGNHLLLEDGRKIFDASGGAAVGCLGWGNERVAQAVTKQMMAIPYCSTVFYTTKVQEDLCRYLVDSTNGKMGRAYIVNSGSEAMEAAVKLARQYFLELSPAQNKRARFISRRQSYHGITLGALAVGGHEYRRAKFEPLLMQNVSRVSPCNAFRGKRPGETDEEYVARLAKELDDEFQAVGPETVCAFIAEPVVGAALGCVPAVPGYFKAVQAVCRKYGALLVLDEVMCGMGRTGTLHAWEQEGVVPDLQTVGKALGGGYQPIAGVLASQRVIAVLEKGSSVFVHGHTYQGHPAGCAAALEVQRIIQEKDLLANVRAMGALLSKRLQERLKNHPNVGDIRGRGLFWGIEFVADKGKSLPFPAEAHVALDICERGLAPQYSIGVYPGTGSTDGIRGDHIIIAPAYNVRTEEIEWIVETVGRLIDDFFAAGVSGDAEDP</sequence>
<dbReference type="RefSeq" id="XP_062722703.1">
    <property type="nucleotide sequence ID" value="XM_062864781.1"/>
</dbReference>
<dbReference type="Proteomes" id="UP001273166">
    <property type="component" value="Unassembled WGS sequence"/>
</dbReference>
<keyword evidence="5" id="KW-0808">Transferase</keyword>
<dbReference type="NCBIfam" id="NF005685">
    <property type="entry name" value="PRK07483.1"/>
    <property type="match status" value="1"/>
</dbReference>
<dbReference type="Gene3D" id="3.40.640.10">
    <property type="entry name" value="Type I PLP-dependent aspartate aminotransferase-like (Major domain)"/>
    <property type="match status" value="1"/>
</dbReference>
<dbReference type="Pfam" id="PF00202">
    <property type="entry name" value="Aminotran_3"/>
    <property type="match status" value="1"/>
</dbReference>
<gene>
    <name evidence="5" type="ORF">B0T15DRAFT_395433</name>
</gene>
<dbReference type="CDD" id="cd00610">
    <property type="entry name" value="OAT_like"/>
    <property type="match status" value="1"/>
</dbReference>
<dbReference type="GeneID" id="87883610"/>
<keyword evidence="3 4" id="KW-0663">Pyridoxal phosphate</keyword>
<evidence type="ECO:0000256" key="1">
    <source>
        <dbReference type="ARBA" id="ARBA00001933"/>
    </source>
</evidence>
<evidence type="ECO:0000256" key="4">
    <source>
        <dbReference type="RuleBase" id="RU003560"/>
    </source>
</evidence>
<proteinExistence type="inferred from homology"/>
<comment type="caution">
    <text evidence="5">The sequence shown here is derived from an EMBL/GenBank/DDBJ whole genome shotgun (WGS) entry which is preliminary data.</text>
</comment>
<dbReference type="EMBL" id="JAUDZG010000003">
    <property type="protein sequence ID" value="KAK3306923.1"/>
    <property type="molecule type" value="Genomic_DNA"/>
</dbReference>
<reference evidence="5" key="1">
    <citation type="journal article" date="2023" name="Mol. Phylogenet. Evol.">
        <title>Genome-scale phylogeny and comparative genomics of the fungal order Sordariales.</title>
        <authorList>
            <person name="Hensen N."/>
            <person name="Bonometti L."/>
            <person name="Westerberg I."/>
            <person name="Brannstrom I.O."/>
            <person name="Guillou S."/>
            <person name="Cros-Aarteil S."/>
            <person name="Calhoun S."/>
            <person name="Haridas S."/>
            <person name="Kuo A."/>
            <person name="Mondo S."/>
            <person name="Pangilinan J."/>
            <person name="Riley R."/>
            <person name="LaButti K."/>
            <person name="Andreopoulos B."/>
            <person name="Lipzen A."/>
            <person name="Chen C."/>
            <person name="Yan M."/>
            <person name="Daum C."/>
            <person name="Ng V."/>
            <person name="Clum A."/>
            <person name="Steindorff A."/>
            <person name="Ohm R.A."/>
            <person name="Martin F."/>
            <person name="Silar P."/>
            <person name="Natvig D.O."/>
            <person name="Lalanne C."/>
            <person name="Gautier V."/>
            <person name="Ament-Velasquez S.L."/>
            <person name="Kruys A."/>
            <person name="Hutchinson M.I."/>
            <person name="Powell A.J."/>
            <person name="Barry K."/>
            <person name="Miller A.N."/>
            <person name="Grigoriev I.V."/>
            <person name="Debuchy R."/>
            <person name="Gladieux P."/>
            <person name="Hiltunen Thoren M."/>
            <person name="Johannesson H."/>
        </authorList>
    </citation>
    <scope>NUCLEOTIDE SEQUENCE</scope>
    <source>
        <strain evidence="5">CBS 333.67</strain>
    </source>
</reference>
<evidence type="ECO:0000256" key="3">
    <source>
        <dbReference type="ARBA" id="ARBA00022898"/>
    </source>
</evidence>
<comment type="cofactor">
    <cofactor evidence="1">
        <name>pyridoxal 5'-phosphate</name>
        <dbReference type="ChEBI" id="CHEBI:597326"/>
    </cofactor>
</comment>
<dbReference type="InterPro" id="IPR015421">
    <property type="entry name" value="PyrdxlP-dep_Trfase_major"/>
</dbReference>
<evidence type="ECO:0000256" key="2">
    <source>
        <dbReference type="ARBA" id="ARBA00008954"/>
    </source>
</evidence>
<dbReference type="GO" id="GO:0030170">
    <property type="term" value="F:pyridoxal phosphate binding"/>
    <property type="evidence" value="ECO:0007669"/>
    <property type="project" value="InterPro"/>
</dbReference>
<dbReference type="InterPro" id="IPR005814">
    <property type="entry name" value="Aminotrans_3"/>
</dbReference>
<dbReference type="InterPro" id="IPR015422">
    <property type="entry name" value="PyrdxlP-dep_Trfase_small"/>
</dbReference>
<name>A0AAJ0GVJ9_9PEZI</name>
<dbReference type="Gene3D" id="3.90.1150.10">
    <property type="entry name" value="Aspartate Aminotransferase, domain 1"/>
    <property type="match status" value="1"/>
</dbReference>
<comment type="similarity">
    <text evidence="2 4">Belongs to the class-III pyridoxal-phosphate-dependent aminotransferase family.</text>
</comment>